<reference evidence="1" key="1">
    <citation type="journal article" date="2022" name="Int. J. Mol. Sci.">
        <title>Draft Genome of Tanacetum Coccineum: Genomic Comparison of Closely Related Tanacetum-Family Plants.</title>
        <authorList>
            <person name="Yamashiro T."/>
            <person name="Shiraishi A."/>
            <person name="Nakayama K."/>
            <person name="Satake H."/>
        </authorList>
    </citation>
    <scope>NUCLEOTIDE SEQUENCE</scope>
</reference>
<accession>A0ABQ5GCB4</accession>
<comment type="caution">
    <text evidence="1">The sequence shown here is derived from an EMBL/GenBank/DDBJ whole genome shotgun (WGS) entry which is preliminary data.</text>
</comment>
<keyword evidence="2" id="KW-1185">Reference proteome</keyword>
<protein>
    <submittedName>
        <fullName evidence="1">Uncharacterized protein</fullName>
    </submittedName>
</protein>
<gene>
    <name evidence="1" type="ORF">Tco_1032611</name>
</gene>
<dbReference type="EMBL" id="BQNB010018341">
    <property type="protein sequence ID" value="GJT73325.1"/>
    <property type="molecule type" value="Genomic_DNA"/>
</dbReference>
<organism evidence="1 2">
    <name type="scientific">Tanacetum coccineum</name>
    <dbReference type="NCBI Taxonomy" id="301880"/>
    <lineage>
        <taxon>Eukaryota</taxon>
        <taxon>Viridiplantae</taxon>
        <taxon>Streptophyta</taxon>
        <taxon>Embryophyta</taxon>
        <taxon>Tracheophyta</taxon>
        <taxon>Spermatophyta</taxon>
        <taxon>Magnoliopsida</taxon>
        <taxon>eudicotyledons</taxon>
        <taxon>Gunneridae</taxon>
        <taxon>Pentapetalae</taxon>
        <taxon>asterids</taxon>
        <taxon>campanulids</taxon>
        <taxon>Asterales</taxon>
        <taxon>Asteraceae</taxon>
        <taxon>Asteroideae</taxon>
        <taxon>Anthemideae</taxon>
        <taxon>Anthemidinae</taxon>
        <taxon>Tanacetum</taxon>
    </lineage>
</organism>
<dbReference type="Proteomes" id="UP001151760">
    <property type="component" value="Unassembled WGS sequence"/>
</dbReference>
<proteinExistence type="predicted"/>
<name>A0ABQ5GCB4_9ASTR</name>
<reference evidence="1" key="2">
    <citation type="submission" date="2022-01" db="EMBL/GenBank/DDBJ databases">
        <authorList>
            <person name="Yamashiro T."/>
            <person name="Shiraishi A."/>
            <person name="Satake H."/>
            <person name="Nakayama K."/>
        </authorList>
    </citation>
    <scope>NUCLEOTIDE SEQUENCE</scope>
</reference>
<evidence type="ECO:0000313" key="2">
    <source>
        <dbReference type="Proteomes" id="UP001151760"/>
    </source>
</evidence>
<sequence>MRFQVVALRRLKNGKSGVILTELQQASDDIISNPKSQIFAIEECDDGSRPEEHLVVPCSAEEIVKFPTQPEKIGEDGGHLEEFQDVLTGDEVDITGPLITVEDEPLMMLGSDPNTIKEDFSNDLDGQHSADKSKPYYNTLRCQIMMLKWG</sequence>
<evidence type="ECO:0000313" key="1">
    <source>
        <dbReference type="EMBL" id="GJT73325.1"/>
    </source>
</evidence>